<keyword evidence="11" id="KW-1185">Reference proteome</keyword>
<dbReference type="GO" id="GO:0004984">
    <property type="term" value="F:olfactory receptor activity"/>
    <property type="evidence" value="ECO:0007669"/>
    <property type="project" value="InterPro"/>
</dbReference>
<evidence type="ECO:0000256" key="10">
    <source>
        <dbReference type="RuleBase" id="RU351113"/>
    </source>
</evidence>
<protein>
    <recommendedName>
        <fullName evidence="10">Odorant receptor</fullName>
    </recommendedName>
</protein>
<evidence type="ECO:0000256" key="9">
    <source>
        <dbReference type="ARBA" id="ARBA00023224"/>
    </source>
</evidence>
<feature type="transmembrane region" description="Helical" evidence="10">
    <location>
        <begin position="20"/>
        <end position="37"/>
    </location>
</feature>
<evidence type="ECO:0000256" key="6">
    <source>
        <dbReference type="ARBA" id="ARBA00022989"/>
    </source>
</evidence>
<evidence type="ECO:0000256" key="5">
    <source>
        <dbReference type="ARBA" id="ARBA00022725"/>
    </source>
</evidence>
<keyword evidence="4 10" id="KW-0812">Transmembrane</keyword>
<dbReference type="GeneID" id="113500190"/>
<dbReference type="InParanoid" id="A0A7E5W929"/>
<reference evidence="12" key="1">
    <citation type="submission" date="2025-08" db="UniProtKB">
        <authorList>
            <consortium name="RefSeq"/>
        </authorList>
    </citation>
    <scope>IDENTIFICATION</scope>
</reference>
<dbReference type="Pfam" id="PF02949">
    <property type="entry name" value="7tm_6"/>
    <property type="match status" value="1"/>
</dbReference>
<evidence type="ECO:0000256" key="8">
    <source>
        <dbReference type="ARBA" id="ARBA00023170"/>
    </source>
</evidence>
<feature type="transmembrane region" description="Helical" evidence="10">
    <location>
        <begin position="419"/>
        <end position="438"/>
    </location>
</feature>
<dbReference type="InterPro" id="IPR004117">
    <property type="entry name" value="7tm6_olfct_rcpt"/>
</dbReference>
<keyword evidence="3 10" id="KW-0716">Sensory transduction</keyword>
<name>A0A7E5W929_TRINI</name>
<comment type="subcellular location">
    <subcellularLocation>
        <location evidence="1 10">Cell membrane</location>
        <topology evidence="1 10">Multi-pass membrane protein</topology>
    </subcellularLocation>
</comment>
<accession>A0A7E5W929</accession>
<organism evidence="11 12">
    <name type="scientific">Trichoplusia ni</name>
    <name type="common">Cabbage looper</name>
    <dbReference type="NCBI Taxonomy" id="7111"/>
    <lineage>
        <taxon>Eukaryota</taxon>
        <taxon>Metazoa</taxon>
        <taxon>Ecdysozoa</taxon>
        <taxon>Arthropoda</taxon>
        <taxon>Hexapoda</taxon>
        <taxon>Insecta</taxon>
        <taxon>Pterygota</taxon>
        <taxon>Neoptera</taxon>
        <taxon>Endopterygota</taxon>
        <taxon>Lepidoptera</taxon>
        <taxon>Glossata</taxon>
        <taxon>Ditrysia</taxon>
        <taxon>Noctuoidea</taxon>
        <taxon>Noctuidae</taxon>
        <taxon>Plusiinae</taxon>
        <taxon>Trichoplusia</taxon>
    </lineage>
</organism>
<evidence type="ECO:0000313" key="11">
    <source>
        <dbReference type="Proteomes" id="UP000322000"/>
    </source>
</evidence>
<evidence type="ECO:0000256" key="7">
    <source>
        <dbReference type="ARBA" id="ARBA00023136"/>
    </source>
</evidence>
<feature type="transmembrane region" description="Helical" evidence="10">
    <location>
        <begin position="109"/>
        <end position="129"/>
    </location>
</feature>
<feature type="transmembrane region" description="Helical" evidence="10">
    <location>
        <begin position="232"/>
        <end position="257"/>
    </location>
</feature>
<keyword evidence="8 10" id="KW-0675">Receptor</keyword>
<evidence type="ECO:0000256" key="3">
    <source>
        <dbReference type="ARBA" id="ARBA00022606"/>
    </source>
</evidence>
<gene>
    <name evidence="12" type="primary">LOC113500190</name>
</gene>
<evidence type="ECO:0000313" key="12">
    <source>
        <dbReference type="RefSeq" id="XP_026736701.1"/>
    </source>
</evidence>
<feature type="transmembrane region" description="Helical" evidence="10">
    <location>
        <begin position="170"/>
        <end position="191"/>
    </location>
</feature>
<evidence type="ECO:0000256" key="4">
    <source>
        <dbReference type="ARBA" id="ARBA00022692"/>
    </source>
</evidence>
<proteinExistence type="inferred from homology"/>
<dbReference type="AlphaFoldDB" id="A0A7E5W929"/>
<feature type="transmembrane region" description="Helical" evidence="10">
    <location>
        <begin position="78"/>
        <end position="97"/>
    </location>
</feature>
<dbReference type="Proteomes" id="UP000322000">
    <property type="component" value="Chromosome 13"/>
</dbReference>
<dbReference type="GO" id="GO:0005886">
    <property type="term" value="C:plasma membrane"/>
    <property type="evidence" value="ECO:0007669"/>
    <property type="project" value="UniProtKB-SubCell"/>
</dbReference>
<dbReference type="KEGG" id="tnl:113500190"/>
<sequence length="452" mass="52975">MRPASLSNIYWVFYPTTPFSSFWASLFMIYCFFFRGIRNPEDYFYIKTLALAMKIKSSWPTRELGHYESETLLSVMKFLHVFLSIVSLFGGFMYIKLHFSSLPFFELGHLYICMLMNLVFFSRILTLCLNQKYRDVARDFLTKFHLFFYKDLSEYAMKTHIRMHLISHRYTLCLTGQMIIGILLFNFVPMYNNYAAGNYDSNNKNISYEHSIYYSYPFDVTTNWKGYIVANLVNWVVSYFCSSWFCMCDLFLSLMVFHTYGHFKILLNKLNTFPRPANKTNMFVGSADMNYEMFDEHESEKVFDLLSDCINYHRHIVNFIDRLSNVFGPMLLVYYIFHQTTGCLLLLECSQMTAAALIRYLPLTIIIFQQLIQLSVIFEIIGSESDKLSDAVYGLPWECMDDRNRKMVGFLLMNVQEPVHVVALGVANVGVTSMATILKTSMSYFTFLRSTQ</sequence>
<dbReference type="GO" id="GO:0005549">
    <property type="term" value="F:odorant binding"/>
    <property type="evidence" value="ECO:0007669"/>
    <property type="project" value="InterPro"/>
</dbReference>
<dbReference type="OrthoDB" id="7475020at2759"/>
<dbReference type="PANTHER" id="PTHR21137">
    <property type="entry name" value="ODORANT RECEPTOR"/>
    <property type="match status" value="1"/>
</dbReference>
<evidence type="ECO:0000256" key="1">
    <source>
        <dbReference type="ARBA" id="ARBA00004651"/>
    </source>
</evidence>
<dbReference type="RefSeq" id="XP_026736701.1">
    <property type="nucleotide sequence ID" value="XM_026880900.1"/>
</dbReference>
<dbReference type="GO" id="GO:0007165">
    <property type="term" value="P:signal transduction"/>
    <property type="evidence" value="ECO:0007669"/>
    <property type="project" value="UniProtKB-KW"/>
</dbReference>
<comment type="similarity">
    <text evidence="10">Belongs to the insect chemoreceptor superfamily. Heteromeric odorant receptor channel (TC 1.A.69) family.</text>
</comment>
<evidence type="ECO:0000256" key="2">
    <source>
        <dbReference type="ARBA" id="ARBA00022475"/>
    </source>
</evidence>
<keyword evidence="7 10" id="KW-0472">Membrane</keyword>
<keyword evidence="2" id="KW-1003">Cell membrane</keyword>
<feature type="transmembrane region" description="Helical" evidence="10">
    <location>
        <begin position="360"/>
        <end position="381"/>
    </location>
</feature>
<keyword evidence="6 10" id="KW-1133">Transmembrane helix</keyword>
<keyword evidence="5 10" id="KW-0552">Olfaction</keyword>
<keyword evidence="9 10" id="KW-0807">Transducer</keyword>
<dbReference type="PANTHER" id="PTHR21137:SF35">
    <property type="entry name" value="ODORANT RECEPTOR 19A-RELATED"/>
    <property type="match status" value="1"/>
</dbReference>